<dbReference type="CDD" id="cd00616">
    <property type="entry name" value="AHBA_syn"/>
    <property type="match status" value="1"/>
</dbReference>
<sequence>MENKKIPWWQPQVEKEDYEFIKRALDANFVNEGPLTEEFEKKIAYFVGAKHAVATTSCTAAIFLSLKAVGVGQGDEVIVPDATFIATVNAVELAGAKPVLVDIDPETLAISVEAIKKAITPKTKAIIPVHVTGRGANMEAILDIAKKNNIFVIEDAAEALGSKHKGKFLGTLGSAGCFSFAANKTLATGQGGMIVTDSDEVFKKLRPLKDHGRPVHGTGGDDTHDTIGYNFRMTDLQAAVGLGQFAHLKERLQRMKKNYQLYAENLKDIKEIKIFHSRSEEMPQWTDVATDKRDELEKYLRGKNIDCRKYWHPIHRQLPYKLPDENFPVSSALLPKSLWLPSAFTLTDEDVLRVCDEIKKFFW</sequence>
<dbReference type="InterPro" id="IPR000653">
    <property type="entry name" value="DegT/StrS_aminotransferase"/>
</dbReference>
<dbReference type="Proteomes" id="UP000177346">
    <property type="component" value="Unassembled WGS sequence"/>
</dbReference>
<dbReference type="InterPro" id="IPR015421">
    <property type="entry name" value="PyrdxlP-dep_Trfase_major"/>
</dbReference>
<evidence type="ECO:0000256" key="3">
    <source>
        <dbReference type="RuleBase" id="RU004508"/>
    </source>
</evidence>
<keyword evidence="4" id="KW-0175">Coiled coil</keyword>
<dbReference type="Pfam" id="PF01041">
    <property type="entry name" value="DegT_DnrJ_EryC1"/>
    <property type="match status" value="1"/>
</dbReference>
<reference evidence="5 6" key="1">
    <citation type="journal article" date="2016" name="Nat. Commun.">
        <title>Thousands of microbial genomes shed light on interconnected biogeochemical processes in an aquifer system.</title>
        <authorList>
            <person name="Anantharaman K."/>
            <person name="Brown C.T."/>
            <person name="Hug L.A."/>
            <person name="Sharon I."/>
            <person name="Castelle C.J."/>
            <person name="Probst A.J."/>
            <person name="Thomas B.C."/>
            <person name="Singh A."/>
            <person name="Wilkins M.J."/>
            <person name="Karaoz U."/>
            <person name="Brodie E.L."/>
            <person name="Williams K.H."/>
            <person name="Hubbard S.S."/>
            <person name="Banfield J.F."/>
        </authorList>
    </citation>
    <scope>NUCLEOTIDE SEQUENCE [LARGE SCALE GENOMIC DNA]</scope>
</reference>
<dbReference type="PANTHER" id="PTHR30244">
    <property type="entry name" value="TRANSAMINASE"/>
    <property type="match status" value="1"/>
</dbReference>
<comment type="similarity">
    <text evidence="3">Belongs to the DegT/DnrJ/EryC1 family.</text>
</comment>
<accession>A0A1F5XGL1</accession>
<evidence type="ECO:0000313" key="5">
    <source>
        <dbReference type="EMBL" id="OGF87053.1"/>
    </source>
</evidence>
<dbReference type="InterPro" id="IPR015424">
    <property type="entry name" value="PyrdxlP-dep_Trfase"/>
</dbReference>
<dbReference type="Gene3D" id="3.90.1150.10">
    <property type="entry name" value="Aspartate Aminotransferase, domain 1"/>
    <property type="match status" value="1"/>
</dbReference>
<organism evidence="5 6">
    <name type="scientific">Candidatus Giovannonibacteria bacterium RIFCSPLOWO2_01_FULL_46_32</name>
    <dbReference type="NCBI Taxonomy" id="1798353"/>
    <lineage>
        <taxon>Bacteria</taxon>
        <taxon>Candidatus Giovannoniibacteriota</taxon>
    </lineage>
</organism>
<dbReference type="SUPFAM" id="SSF53383">
    <property type="entry name" value="PLP-dependent transferases"/>
    <property type="match status" value="1"/>
</dbReference>
<evidence type="ECO:0000256" key="4">
    <source>
        <dbReference type="SAM" id="Coils"/>
    </source>
</evidence>
<evidence type="ECO:0000313" key="6">
    <source>
        <dbReference type="Proteomes" id="UP000177346"/>
    </source>
</evidence>
<dbReference type="InterPro" id="IPR015422">
    <property type="entry name" value="PyrdxlP-dep_Trfase_small"/>
</dbReference>
<evidence type="ECO:0008006" key="7">
    <source>
        <dbReference type="Google" id="ProtNLM"/>
    </source>
</evidence>
<keyword evidence="2 3" id="KW-0663">Pyridoxal phosphate</keyword>
<dbReference type="GO" id="GO:0008483">
    <property type="term" value="F:transaminase activity"/>
    <property type="evidence" value="ECO:0007669"/>
    <property type="project" value="TreeGrafter"/>
</dbReference>
<dbReference type="GO" id="GO:0000271">
    <property type="term" value="P:polysaccharide biosynthetic process"/>
    <property type="evidence" value="ECO:0007669"/>
    <property type="project" value="TreeGrafter"/>
</dbReference>
<protein>
    <recommendedName>
        <fullName evidence="7">Aminotransferase</fullName>
    </recommendedName>
</protein>
<feature type="coiled-coil region" evidence="4">
    <location>
        <begin position="245"/>
        <end position="272"/>
    </location>
</feature>
<evidence type="ECO:0000256" key="1">
    <source>
        <dbReference type="PIRSR" id="PIRSR000390-1"/>
    </source>
</evidence>
<dbReference type="AlphaFoldDB" id="A0A1F5XGL1"/>
<feature type="modified residue" description="N6-(pyridoxal phosphate)lysine" evidence="2">
    <location>
        <position position="184"/>
    </location>
</feature>
<dbReference type="PANTHER" id="PTHR30244:SF34">
    <property type="entry name" value="DTDP-4-AMINO-4,6-DIDEOXYGALACTOSE TRANSAMINASE"/>
    <property type="match status" value="1"/>
</dbReference>
<dbReference type="Gene3D" id="3.40.640.10">
    <property type="entry name" value="Type I PLP-dependent aspartate aminotransferase-like (Major domain)"/>
    <property type="match status" value="1"/>
</dbReference>
<gene>
    <name evidence="5" type="ORF">A3B19_01320</name>
</gene>
<dbReference type="EMBL" id="MFIF01000009">
    <property type="protein sequence ID" value="OGF87053.1"/>
    <property type="molecule type" value="Genomic_DNA"/>
</dbReference>
<comment type="caution">
    <text evidence="5">The sequence shown here is derived from an EMBL/GenBank/DDBJ whole genome shotgun (WGS) entry which is preliminary data.</text>
</comment>
<proteinExistence type="inferred from homology"/>
<feature type="active site" description="Proton acceptor" evidence="1">
    <location>
        <position position="184"/>
    </location>
</feature>
<name>A0A1F5XGL1_9BACT</name>
<evidence type="ECO:0000256" key="2">
    <source>
        <dbReference type="PIRSR" id="PIRSR000390-2"/>
    </source>
</evidence>
<dbReference type="GO" id="GO:0030170">
    <property type="term" value="F:pyridoxal phosphate binding"/>
    <property type="evidence" value="ECO:0007669"/>
    <property type="project" value="TreeGrafter"/>
</dbReference>
<dbReference type="PIRSF" id="PIRSF000390">
    <property type="entry name" value="PLP_StrS"/>
    <property type="match status" value="1"/>
</dbReference>